<dbReference type="GO" id="GO:0008652">
    <property type="term" value="P:amino acid biosynthetic process"/>
    <property type="evidence" value="ECO:0007669"/>
    <property type="project" value="UniProtKB-KW"/>
</dbReference>
<dbReference type="PANTHER" id="PTHR21145">
    <property type="entry name" value="CHORISMATE MUTASE"/>
    <property type="match status" value="1"/>
</dbReference>
<dbReference type="GO" id="GO:0004106">
    <property type="term" value="F:chorismate mutase activity"/>
    <property type="evidence" value="ECO:0007669"/>
    <property type="project" value="UniProtKB-EC"/>
</dbReference>
<reference evidence="10" key="1">
    <citation type="journal article" date="2019" name="Nat. Commun.">
        <title>Expansion of phycobilisome linker gene families in mesophilic red algae.</title>
        <authorList>
            <person name="Lee J."/>
            <person name="Kim D."/>
            <person name="Bhattacharya D."/>
            <person name="Yoon H.S."/>
        </authorList>
    </citation>
    <scope>NUCLEOTIDE SEQUENCE [LARGE SCALE GENOMIC DNA]</scope>
    <source>
        <strain evidence="10">CCMP 1328</strain>
    </source>
</reference>
<evidence type="ECO:0000259" key="8">
    <source>
        <dbReference type="Pfam" id="PF01817"/>
    </source>
</evidence>
<keyword evidence="4" id="KW-0963">Cytoplasm</keyword>
<dbReference type="SUPFAM" id="SSF48600">
    <property type="entry name" value="Chorismate mutase II"/>
    <property type="match status" value="1"/>
</dbReference>
<evidence type="ECO:0000256" key="6">
    <source>
        <dbReference type="ARBA" id="ARBA00023141"/>
    </source>
</evidence>
<dbReference type="GO" id="GO:0009073">
    <property type="term" value="P:aromatic amino acid family biosynthetic process"/>
    <property type="evidence" value="ECO:0007669"/>
    <property type="project" value="UniProtKB-KW"/>
</dbReference>
<protein>
    <recommendedName>
        <fullName evidence="3">chorismate mutase</fullName>
        <ecNumber evidence="3">5.4.99.5</ecNumber>
    </recommendedName>
</protein>
<comment type="subcellular location">
    <subcellularLocation>
        <location evidence="1">Cytoplasm</location>
    </subcellularLocation>
</comment>
<dbReference type="InterPro" id="IPR037039">
    <property type="entry name" value="CM_AroQ_sf_eucaryotic"/>
</dbReference>
<dbReference type="NCBIfam" id="TIGR01802">
    <property type="entry name" value="CM_pl-yst"/>
    <property type="match status" value="1"/>
</dbReference>
<comment type="pathway">
    <text evidence="2">Metabolic intermediate biosynthesis; prephenate biosynthesis; prephenate from chorismate: step 1/1.</text>
</comment>
<keyword evidence="6" id="KW-0057">Aromatic amino acid biosynthesis</keyword>
<dbReference type="GO" id="GO:0005737">
    <property type="term" value="C:cytoplasm"/>
    <property type="evidence" value="ECO:0007669"/>
    <property type="project" value="UniProtKB-SubCell"/>
</dbReference>
<dbReference type="Gene3D" id="1.10.590.10">
    <property type="entry name" value="Chorismate mutase, AroQ class superfamily, eukaryotic"/>
    <property type="match status" value="1"/>
</dbReference>
<evidence type="ECO:0000256" key="4">
    <source>
        <dbReference type="ARBA" id="ARBA00022490"/>
    </source>
</evidence>
<evidence type="ECO:0000256" key="2">
    <source>
        <dbReference type="ARBA" id="ARBA00004817"/>
    </source>
</evidence>
<dbReference type="InterPro" id="IPR036263">
    <property type="entry name" value="Chorismate_II_sf"/>
</dbReference>
<keyword evidence="5" id="KW-0028">Amino-acid biosynthesis</keyword>
<gene>
    <name evidence="9" type="ORF">FVE85_0334</name>
</gene>
<proteinExistence type="predicted"/>
<keyword evidence="7" id="KW-0413">Isomerase</keyword>
<dbReference type="PANTHER" id="PTHR21145:SF12">
    <property type="entry name" value="CHORISMATE MUTASE"/>
    <property type="match status" value="1"/>
</dbReference>
<keyword evidence="10" id="KW-1185">Reference proteome</keyword>
<accession>A0A5J4YZN5</accession>
<evidence type="ECO:0000313" key="10">
    <source>
        <dbReference type="Proteomes" id="UP000324585"/>
    </source>
</evidence>
<dbReference type="OMA" id="ATCDVNC"/>
<evidence type="ECO:0000313" key="9">
    <source>
        <dbReference type="EMBL" id="KAA8496605.1"/>
    </source>
</evidence>
<dbReference type="OrthoDB" id="191918at2759"/>
<evidence type="ECO:0000256" key="1">
    <source>
        <dbReference type="ARBA" id="ARBA00004496"/>
    </source>
</evidence>
<evidence type="ECO:0000256" key="5">
    <source>
        <dbReference type="ARBA" id="ARBA00022605"/>
    </source>
</evidence>
<comment type="caution">
    <text evidence="9">The sequence shown here is derived from an EMBL/GenBank/DDBJ whole genome shotgun (WGS) entry which is preliminary data.</text>
</comment>
<feature type="domain" description="Chorismate mutase" evidence="8">
    <location>
        <begin position="261"/>
        <end position="371"/>
    </location>
</feature>
<dbReference type="Proteomes" id="UP000324585">
    <property type="component" value="Unassembled WGS sequence"/>
</dbReference>
<dbReference type="InterPro" id="IPR008238">
    <property type="entry name" value="Chorismate_mutase_AroQ_euk"/>
</dbReference>
<dbReference type="UniPathway" id="UPA00120">
    <property type="reaction ID" value="UER00203"/>
</dbReference>
<dbReference type="EMBL" id="VRMN01000002">
    <property type="protein sequence ID" value="KAA8496605.1"/>
    <property type="molecule type" value="Genomic_DNA"/>
</dbReference>
<sequence length="379" mass="42543">MGDSGVGRRWDVGSRRVDGGASREIVSVILMNASISMSVESTPGFVGLVGRGIPSCAGLSRQRAVVCAMSSFTPPRSPTDSHPHRVDLSPIARTRSLKSVSPRTSWRGCSRNEGLVRKNTRELYGIPEPQQGQRLTLDDIRETLIRQEETIIFAVIERAQFKKNAVIYEPNGLKVPNFDGCFSDFLLFELEKVYASVRRYTSPDETPFYPRDLLPEPVLVSLEYPRTLVENAININEKVRQVYLENILPQICEQGDDQNYGSSAVCDVACLQALSKRIHYGKFVAEAKFQQDPAGYSKLIAQGDKEAIWQKLTNVSVEEKLLKRVERKAAMIGQDIGDEAEANQVVSYKVEPSKVVKIYEEYIIPLTKEVQVLYLLQRI</sequence>
<dbReference type="GO" id="GO:0046417">
    <property type="term" value="P:chorismate metabolic process"/>
    <property type="evidence" value="ECO:0007669"/>
    <property type="project" value="InterPro"/>
</dbReference>
<dbReference type="Pfam" id="PF01817">
    <property type="entry name" value="CM_2"/>
    <property type="match status" value="1"/>
</dbReference>
<dbReference type="EC" id="5.4.99.5" evidence="3"/>
<evidence type="ECO:0000256" key="3">
    <source>
        <dbReference type="ARBA" id="ARBA00012404"/>
    </source>
</evidence>
<dbReference type="InterPro" id="IPR002701">
    <property type="entry name" value="CM_II_prokaryot"/>
</dbReference>
<evidence type="ECO:0000256" key="7">
    <source>
        <dbReference type="ARBA" id="ARBA00023235"/>
    </source>
</evidence>
<dbReference type="PROSITE" id="PS51169">
    <property type="entry name" value="CHORISMATE_MUT_3"/>
    <property type="match status" value="1"/>
</dbReference>
<name>A0A5J4YZN5_PORPP</name>
<dbReference type="AlphaFoldDB" id="A0A5J4YZN5"/>
<organism evidence="9 10">
    <name type="scientific">Porphyridium purpureum</name>
    <name type="common">Red alga</name>
    <name type="synonym">Porphyridium cruentum</name>
    <dbReference type="NCBI Taxonomy" id="35688"/>
    <lineage>
        <taxon>Eukaryota</taxon>
        <taxon>Rhodophyta</taxon>
        <taxon>Bangiophyceae</taxon>
        <taxon>Porphyridiales</taxon>
        <taxon>Porphyridiaceae</taxon>
        <taxon>Porphyridium</taxon>
    </lineage>
</organism>